<organism evidence="3 4">
    <name type="scientific">Corynebacterium nuruki</name>
    <dbReference type="NCBI Taxonomy" id="1032851"/>
    <lineage>
        <taxon>Bacteria</taxon>
        <taxon>Bacillati</taxon>
        <taxon>Actinomycetota</taxon>
        <taxon>Actinomycetes</taxon>
        <taxon>Mycobacteriales</taxon>
        <taxon>Corynebacteriaceae</taxon>
        <taxon>Corynebacterium</taxon>
    </lineage>
</organism>
<feature type="transmembrane region" description="Helical" evidence="2">
    <location>
        <begin position="380"/>
        <end position="399"/>
    </location>
</feature>
<evidence type="ECO:0000313" key="4">
    <source>
        <dbReference type="Proteomes" id="UP000261739"/>
    </source>
</evidence>
<comment type="caution">
    <text evidence="3">The sequence shown here is derived from an EMBL/GenBank/DDBJ whole genome shotgun (WGS) entry which is preliminary data.</text>
</comment>
<feature type="transmembrane region" description="Helical" evidence="2">
    <location>
        <begin position="251"/>
        <end position="269"/>
    </location>
</feature>
<proteinExistence type="predicted"/>
<accession>A0A3D4SXS9</accession>
<feature type="transmembrane region" description="Helical" evidence="2">
    <location>
        <begin position="227"/>
        <end position="245"/>
    </location>
</feature>
<feature type="transmembrane region" description="Helical" evidence="2">
    <location>
        <begin position="316"/>
        <end position="339"/>
    </location>
</feature>
<dbReference type="Proteomes" id="UP000261739">
    <property type="component" value="Unassembled WGS sequence"/>
</dbReference>
<feature type="compositionally biased region" description="Basic and acidic residues" evidence="1">
    <location>
        <begin position="1"/>
        <end position="25"/>
    </location>
</feature>
<gene>
    <name evidence="3" type="ORF">DIW82_04595</name>
</gene>
<keyword evidence="2" id="KW-0812">Transmembrane</keyword>
<dbReference type="InterPro" id="IPR012507">
    <property type="entry name" value="YibE_F"/>
</dbReference>
<feature type="region of interest" description="Disordered" evidence="1">
    <location>
        <begin position="1"/>
        <end position="43"/>
    </location>
</feature>
<evidence type="ECO:0000256" key="2">
    <source>
        <dbReference type="SAM" id="Phobius"/>
    </source>
</evidence>
<dbReference type="AlphaFoldDB" id="A0A3D4SXS9"/>
<name>A0A3D4SXS9_9CORY</name>
<dbReference type="EMBL" id="DQID01000130">
    <property type="protein sequence ID" value="HCT14079.1"/>
    <property type="molecule type" value="Genomic_DNA"/>
</dbReference>
<feature type="transmembrane region" description="Helical" evidence="2">
    <location>
        <begin position="419"/>
        <end position="442"/>
    </location>
</feature>
<dbReference type="PANTHER" id="PTHR41771">
    <property type="entry name" value="MEMBRANE PROTEIN-RELATED"/>
    <property type="match status" value="1"/>
</dbReference>
<evidence type="ECO:0000256" key="1">
    <source>
        <dbReference type="SAM" id="MobiDB-lite"/>
    </source>
</evidence>
<protein>
    <submittedName>
        <fullName evidence="3">YibE/F family protein</fullName>
    </submittedName>
</protein>
<feature type="region of interest" description="Disordered" evidence="1">
    <location>
        <begin position="449"/>
        <end position="468"/>
    </location>
</feature>
<feature type="non-terminal residue" evidence="3">
    <location>
        <position position="1"/>
    </location>
</feature>
<keyword evidence="2" id="KW-1133">Transmembrane helix</keyword>
<dbReference type="STRING" id="863239.GCA_000213935_01157"/>
<keyword evidence="2" id="KW-0472">Membrane</keyword>
<feature type="transmembrane region" description="Helical" evidence="2">
    <location>
        <begin position="276"/>
        <end position="296"/>
    </location>
</feature>
<feature type="transmembrane region" description="Helical" evidence="2">
    <location>
        <begin position="60"/>
        <end position="81"/>
    </location>
</feature>
<feature type="transmembrane region" description="Helical" evidence="2">
    <location>
        <begin position="203"/>
        <end position="220"/>
    </location>
</feature>
<dbReference type="Pfam" id="PF07907">
    <property type="entry name" value="YibE_F"/>
    <property type="match status" value="1"/>
</dbReference>
<dbReference type="PANTHER" id="PTHR41771:SF1">
    <property type="entry name" value="MEMBRANE PROTEIN"/>
    <property type="match status" value="1"/>
</dbReference>
<evidence type="ECO:0000313" key="3">
    <source>
        <dbReference type="EMBL" id="HCT14079.1"/>
    </source>
</evidence>
<sequence>THDRTSDHTHSGPHDAHDAHHDNHGDPLAAAAHSHGHSHSHDTGPWFSDPRNITWTPPRVILAVFLFLGAVATVIAVIVQWPSGGATTNDGFHQTSSLGQEVETGTVAVRTSGPCSSPAVGTVFDTAPPSTPPGAVDTGQQCQQLITDITSGPDKGKRTLFTDTESAGSADLSVGDDIRLATTTGPDGSRSYAFQDFERTTPLWIWLVVALVGICIVGAWRGVRAVIGLALTLGVIGVFLLPALARGGDPVMLAITACAAVLYLVLFLVHGMNWKTASSLGGTLVAILLGTGLAALATSTNELRGLADENNLQIILYLPGVEVAGLLVAGFILGTLGVLNDVTVAQAATISELRDAAPDASRWRLFTTAMRVGRDHLASTVYTLVLSYAGAALPLLVLLSVSGRSLGDILTSDIMATEILRSVVGALALVAAVPLTTAIAAVTTSASRAPAVAGPGSDPDSGPDVPGA</sequence>
<reference evidence="3 4" key="1">
    <citation type="journal article" date="2018" name="Nat. Biotechnol.">
        <title>A standardized bacterial taxonomy based on genome phylogeny substantially revises the tree of life.</title>
        <authorList>
            <person name="Parks D.H."/>
            <person name="Chuvochina M."/>
            <person name="Waite D.W."/>
            <person name="Rinke C."/>
            <person name="Skarshewski A."/>
            <person name="Chaumeil P.A."/>
            <person name="Hugenholtz P."/>
        </authorList>
    </citation>
    <scope>NUCLEOTIDE SEQUENCE [LARGE SCALE GENOMIC DNA]</scope>
    <source>
        <strain evidence="3">UBA11247</strain>
    </source>
</reference>